<feature type="transmembrane region" description="Helical" evidence="8">
    <location>
        <begin position="244"/>
        <end position="262"/>
    </location>
</feature>
<dbReference type="Proteomes" id="UP000694890">
    <property type="component" value="Linkage group LG2"/>
</dbReference>
<evidence type="ECO:0000256" key="1">
    <source>
        <dbReference type="ARBA" id="ARBA00004141"/>
    </source>
</evidence>
<evidence type="ECO:0000313" key="9">
    <source>
        <dbReference type="Proteomes" id="UP000694890"/>
    </source>
</evidence>
<dbReference type="CTD" id="147991"/>
<keyword evidence="4" id="KW-0808">Transferase</keyword>
<evidence type="ECO:0000256" key="4">
    <source>
        <dbReference type="ARBA" id="ARBA00022679"/>
    </source>
</evidence>
<name>A0AAJ7QDB7_LATCA</name>
<organism evidence="9 10">
    <name type="scientific">Lates calcarifer</name>
    <name type="common">Barramundi</name>
    <name type="synonym">Holocentrus calcarifer</name>
    <dbReference type="NCBI Taxonomy" id="8187"/>
    <lineage>
        <taxon>Eukaryota</taxon>
        <taxon>Metazoa</taxon>
        <taxon>Chordata</taxon>
        <taxon>Craniata</taxon>
        <taxon>Vertebrata</taxon>
        <taxon>Euteleostomi</taxon>
        <taxon>Actinopterygii</taxon>
        <taxon>Neopterygii</taxon>
        <taxon>Teleostei</taxon>
        <taxon>Neoteleostei</taxon>
        <taxon>Acanthomorphata</taxon>
        <taxon>Carangaria</taxon>
        <taxon>Carangaria incertae sedis</taxon>
        <taxon>Centropomidae</taxon>
        <taxon>Lates</taxon>
    </lineage>
</organism>
<evidence type="ECO:0000256" key="7">
    <source>
        <dbReference type="ARBA" id="ARBA00023136"/>
    </source>
</evidence>
<dbReference type="GO" id="GO:0005637">
    <property type="term" value="C:nuclear inner membrane"/>
    <property type="evidence" value="ECO:0007669"/>
    <property type="project" value="TreeGrafter"/>
</dbReference>
<feature type="transmembrane region" description="Helical" evidence="8">
    <location>
        <begin position="145"/>
        <end position="173"/>
    </location>
</feature>
<dbReference type="RefSeq" id="XP_018552937.1">
    <property type="nucleotide sequence ID" value="XM_018697421.2"/>
</dbReference>
<gene>
    <name evidence="10" type="primary">dpy19l3</name>
</gene>
<evidence type="ECO:0000256" key="6">
    <source>
        <dbReference type="ARBA" id="ARBA00022989"/>
    </source>
</evidence>
<evidence type="ECO:0000256" key="2">
    <source>
        <dbReference type="ARBA" id="ARBA00008744"/>
    </source>
</evidence>
<comment type="subcellular location">
    <subcellularLocation>
        <location evidence="1">Membrane</location>
        <topology evidence="1">Multi-pass membrane protein</topology>
    </subcellularLocation>
</comment>
<protein>
    <submittedName>
        <fullName evidence="10">Probable C-mannosyltransferase DPY19L3 isoform X6</fullName>
    </submittedName>
</protein>
<feature type="transmembrane region" description="Helical" evidence="8">
    <location>
        <begin position="78"/>
        <end position="97"/>
    </location>
</feature>
<dbReference type="InterPro" id="IPR018732">
    <property type="entry name" value="Dpy-19/Dpy-19-like"/>
</dbReference>
<reference evidence="10" key="1">
    <citation type="submission" date="2025-08" db="UniProtKB">
        <authorList>
            <consortium name="RefSeq"/>
        </authorList>
    </citation>
    <scope>IDENTIFICATION</scope>
    <source>
        <tissue evidence="10">Brain</tissue>
    </source>
</reference>
<feature type="transmembrane region" description="Helical" evidence="8">
    <location>
        <begin position="390"/>
        <end position="413"/>
    </location>
</feature>
<feature type="transmembrane region" description="Helical" evidence="8">
    <location>
        <begin position="318"/>
        <end position="337"/>
    </location>
</feature>
<evidence type="ECO:0000256" key="5">
    <source>
        <dbReference type="ARBA" id="ARBA00022692"/>
    </source>
</evidence>
<dbReference type="GeneID" id="108897684"/>
<evidence type="ECO:0000256" key="3">
    <source>
        <dbReference type="ARBA" id="ARBA00022676"/>
    </source>
</evidence>
<comment type="similarity">
    <text evidence="2">Belongs to the dpy-19 family.</text>
</comment>
<keyword evidence="6 8" id="KW-1133">Transmembrane helix</keyword>
<sequence length="633" mass="72294">MLQAPSIHEGLSDLIHDNLTESKRTINLLQRMNIYQEVFLSVLYRLLPIQSYLEPVYFYIYTVFSLQAVYVIALYLTAWLLSGSWLAGTLTGVWYILNRVDTTRVEFTISLRENWSLPFLALQVTAITCYLRPQLTALQQKVMVWLMYVTTFCFCLTWQFNQFILLVQALIIYTLDCVDFLTTTQVTTLYLVQVSGLLSVWLLQFCNSMILGSLVLSFIVSALFIRHCQPGLKTGSLLVRLGKLLLHSAMVLFLTFTINYLAKKALQLRSDEHIFKFIKSKFALGPTRDFDASLYLCEEAFGLLPLDTLERLAGTLLLYPYILTLLLLSGMLAVGALQNLSRPKGGSAEERKGVGEGRTVAFRPDVAYNLLHTLFYGLLAFSTMRMKYIWTGHMCAVAAYGVCGTELWTPLLTALRCNSKVLLRLVRYAVPLVMIGCLYYKFWPKLMEELSELREFYDPDTVELMTWISTKTPKRAVFAGSMQLLAGIKLCTGRVLTNHPHYEDKDLRERTRQVYQVYARRSPEDVHDILRTVGADYVVLENSICYERRHRRGCRLRDLLDLANGHIMDGPGENDPDLVPASHPRFCEAIKTDTAAYTALFTRTFQNKTFHVYRVKKKRKKGAKNSSEPGATP</sequence>
<dbReference type="AlphaFoldDB" id="A0AAJ7QDB7"/>
<keyword evidence="5 8" id="KW-0812">Transmembrane</keyword>
<keyword evidence="7 8" id="KW-0472">Membrane</keyword>
<proteinExistence type="inferred from homology"/>
<dbReference type="PANTHER" id="PTHR31488">
    <property type="entry name" value="DPY-19-LIKE 1, LIKE (H. SAPIENS)"/>
    <property type="match status" value="1"/>
</dbReference>
<accession>A0AAJ7QDB7</accession>
<dbReference type="PANTHER" id="PTHR31488:SF4">
    <property type="entry name" value="C-MANNOSYLTRANSFERASE DPY19L3-RELATED"/>
    <property type="match status" value="1"/>
</dbReference>
<dbReference type="Pfam" id="PF10034">
    <property type="entry name" value="Dpy19"/>
    <property type="match status" value="1"/>
</dbReference>
<feature type="transmembrane region" description="Helical" evidence="8">
    <location>
        <begin position="425"/>
        <end position="443"/>
    </location>
</feature>
<evidence type="ECO:0000313" key="10">
    <source>
        <dbReference type="RefSeq" id="XP_018552937.1"/>
    </source>
</evidence>
<keyword evidence="3" id="KW-0328">Glycosyltransferase</keyword>
<evidence type="ECO:0000256" key="8">
    <source>
        <dbReference type="SAM" id="Phobius"/>
    </source>
</evidence>
<dbReference type="GO" id="GO:0000030">
    <property type="term" value="F:mannosyltransferase activity"/>
    <property type="evidence" value="ECO:0007669"/>
    <property type="project" value="TreeGrafter"/>
</dbReference>
<feature type="transmembrane region" description="Helical" evidence="8">
    <location>
        <begin position="201"/>
        <end position="224"/>
    </location>
</feature>